<feature type="compositionally biased region" description="Pro residues" evidence="1">
    <location>
        <begin position="771"/>
        <end position="781"/>
    </location>
</feature>
<gene>
    <name evidence="2" type="ORF">H8R94_08575</name>
</gene>
<sequence>MMTIQAAPSTGRAANLVVIVRYQGDTVGDDDTGYNTPYTSQISGAPTTYWGLLQRRFNGENDTFAIGSFREYLSRLSGGAHQVESLFPQTVSGERVEYITLDKTLAEYQGSNEISLVAEVAQKLTEKYPTYDGTLLDRDGDGAIDNLMILASVPKTGQFTPHTTNAGNNYTFAGKTIGYYNILETCTTTLSSGTFWDSFDIATAAHEYVHTFGVPDYYRTSGMNGTPVGMWDLMAGSLGRPSLLATTRENIGWAKIAQKTATSSTYTLYDMDSAYANGGKSQAYKFYTPFSSSEYFVVEYRKPGKKYSADLDQNMSGAGLIVYRVNPAYATDGNLRGNDYIYVFRPDDTGGNASAGDITKAAAGMPTYISGRQSIGSEDLSKTIVDNAICYSDGRNSGMTISVTAQTDDSITFDVTFPDYANMNLWETVTSQDGTTPLSTMNASATQLATDGNAIYVLAQNTNSSTVLQYDGANWTNLGKPIDNVSSSVSIESCNGSLYALISDYRNNCSVLKKYSGNAWKEITTMNAYATNHPVLGVIGDKLATIVAKDNKNPQLYLLENDSWKAVGPQLNVSYLVSPVLFSYNGFPALAYGDFTERTTSVMVYKNDQWTSTHKNTDAYAKKIVVKTTGDHVYLLSNESTGSAKLTTMDMSGGVTETVMSSLGSNLLDIGLTAGKQNLYYAIVTADGKVNVYSSTVADPTDTTMLGSTVYSPAFGTALGRMDGILYCASTPQSDGTMDVRRYQALDDEIPSTPEPTPEPEPEPEPKPEPTPKPNPEPTPTPVERTYNAVYNGVDYSSVFDPYYYADQYADLKQAYGYDCSQLLQHFINYGMSEGRQAKASFNATSYRLQYSDLRRAYGNDLKPYYMHYLQWGRSEGRQGTGCNVLQNGLTRYDGIDYAAVYDYNTYVSRYSDVFRAYGYDDQAVLLHFIHYGMNEGRIAKASFDVTSYRLQYSDLRRAYGNNLKSYYLHYLQWGRQEGRKGSGCIRLQGAITTLNGTDYGKVYDYQYYIDKNPDVFRAYGYDDQAVLAHFVNYGMKEGRIAKASFVVNNYKARYADLRQAYGNNTAMYYNHYINWGYKEGRKGN</sequence>
<evidence type="ECO:0000256" key="1">
    <source>
        <dbReference type="SAM" id="MobiDB-lite"/>
    </source>
</evidence>
<dbReference type="RefSeq" id="WP_186854407.1">
    <property type="nucleotide sequence ID" value="NZ_JACOPG010000003.1"/>
</dbReference>
<evidence type="ECO:0000313" key="2">
    <source>
        <dbReference type="EMBL" id="MBC5686649.1"/>
    </source>
</evidence>
<reference evidence="2 3" key="1">
    <citation type="submission" date="2020-08" db="EMBL/GenBank/DDBJ databases">
        <title>Genome public.</title>
        <authorList>
            <person name="Liu C."/>
            <person name="Sun Q."/>
        </authorList>
    </citation>
    <scope>NUCLEOTIDE SEQUENCE [LARGE SCALE GENOMIC DNA]</scope>
    <source>
        <strain evidence="2 3">NSJ-9</strain>
    </source>
</reference>
<accession>A0ABR7GGS1</accession>
<keyword evidence="3" id="KW-1185">Reference proteome</keyword>
<dbReference type="EMBL" id="JACOPG010000003">
    <property type="protein sequence ID" value="MBC5686649.1"/>
    <property type="molecule type" value="Genomic_DNA"/>
</dbReference>
<proteinExistence type="predicted"/>
<evidence type="ECO:0008006" key="4">
    <source>
        <dbReference type="Google" id="ProtNLM"/>
    </source>
</evidence>
<dbReference type="Proteomes" id="UP000643810">
    <property type="component" value="Unassembled WGS sequence"/>
</dbReference>
<feature type="region of interest" description="Disordered" evidence="1">
    <location>
        <begin position="747"/>
        <end position="785"/>
    </location>
</feature>
<name>A0ABR7GGS1_9FIRM</name>
<protein>
    <recommendedName>
        <fullName evidence="4">Peptidase M6-like domain-containing protein</fullName>
    </recommendedName>
</protein>
<evidence type="ECO:0000313" key="3">
    <source>
        <dbReference type="Proteomes" id="UP000643810"/>
    </source>
</evidence>
<organism evidence="2 3">
    <name type="scientific">Roseburia lenta</name>
    <dbReference type="NCBI Taxonomy" id="2763061"/>
    <lineage>
        <taxon>Bacteria</taxon>
        <taxon>Bacillati</taxon>
        <taxon>Bacillota</taxon>
        <taxon>Clostridia</taxon>
        <taxon>Lachnospirales</taxon>
        <taxon>Lachnospiraceae</taxon>
        <taxon>Roseburia</taxon>
    </lineage>
</organism>
<comment type="caution">
    <text evidence="2">The sequence shown here is derived from an EMBL/GenBank/DDBJ whole genome shotgun (WGS) entry which is preliminary data.</text>
</comment>